<protein>
    <submittedName>
        <fullName evidence="2">Uncharacterized protein</fullName>
    </submittedName>
</protein>
<name>A0A6C0E3N5_9ZZZZ</name>
<dbReference type="EMBL" id="MN739728">
    <property type="protein sequence ID" value="QHT23200.1"/>
    <property type="molecule type" value="Genomic_DNA"/>
</dbReference>
<reference evidence="2" key="1">
    <citation type="journal article" date="2020" name="Nature">
        <title>Giant virus diversity and host interactions through global metagenomics.</title>
        <authorList>
            <person name="Schulz F."/>
            <person name="Roux S."/>
            <person name="Paez-Espino D."/>
            <person name="Jungbluth S."/>
            <person name="Walsh D.A."/>
            <person name="Denef V.J."/>
            <person name="McMahon K.D."/>
            <person name="Konstantinidis K.T."/>
            <person name="Eloe-Fadrosh E.A."/>
            <person name="Kyrpides N.C."/>
            <person name="Woyke T."/>
        </authorList>
    </citation>
    <scope>NUCLEOTIDE SEQUENCE</scope>
    <source>
        <strain evidence="2">GVMAG-M-3300023179-114</strain>
    </source>
</reference>
<proteinExistence type="predicted"/>
<evidence type="ECO:0000313" key="2">
    <source>
        <dbReference type="EMBL" id="QHT23200.1"/>
    </source>
</evidence>
<sequence>MKVKNMLLLLWVFIIVYIIWYSFQCQNVETFTPKIYGFYRPHIRSTRLYIESFMNKYSPEYFIKLLKKTNIY</sequence>
<keyword evidence="1" id="KW-0472">Membrane</keyword>
<accession>A0A6C0E3N5</accession>
<keyword evidence="1" id="KW-1133">Transmembrane helix</keyword>
<dbReference type="AlphaFoldDB" id="A0A6C0E3N5"/>
<organism evidence="2">
    <name type="scientific">viral metagenome</name>
    <dbReference type="NCBI Taxonomy" id="1070528"/>
    <lineage>
        <taxon>unclassified sequences</taxon>
        <taxon>metagenomes</taxon>
        <taxon>organismal metagenomes</taxon>
    </lineage>
</organism>
<keyword evidence="1" id="KW-0812">Transmembrane</keyword>
<evidence type="ECO:0000256" key="1">
    <source>
        <dbReference type="SAM" id="Phobius"/>
    </source>
</evidence>
<feature type="transmembrane region" description="Helical" evidence="1">
    <location>
        <begin position="7"/>
        <end position="23"/>
    </location>
</feature>